<evidence type="ECO:0000256" key="1">
    <source>
        <dbReference type="ARBA" id="ARBA00004604"/>
    </source>
</evidence>
<dbReference type="InterPro" id="IPR056473">
    <property type="entry name" value="HEAT_Utp10/HEAT1"/>
</dbReference>
<organism evidence="10 11">
    <name type="scientific">Malassezia psittaci</name>
    <dbReference type="NCBI Taxonomy" id="1821823"/>
    <lineage>
        <taxon>Eukaryota</taxon>
        <taxon>Fungi</taxon>
        <taxon>Dikarya</taxon>
        <taxon>Basidiomycota</taxon>
        <taxon>Ustilaginomycotina</taxon>
        <taxon>Malasseziomycetes</taxon>
        <taxon>Malasseziales</taxon>
        <taxon>Malasseziaceae</taxon>
        <taxon>Malassezia</taxon>
    </lineage>
</organism>
<evidence type="ECO:0000313" key="10">
    <source>
        <dbReference type="EMBL" id="WFD44434.1"/>
    </source>
</evidence>
<comment type="subunit">
    <text evidence="8">Component of the ribosomal small subunit (SSU) processome.</text>
</comment>
<dbReference type="InterPro" id="IPR040191">
    <property type="entry name" value="UTP10"/>
</dbReference>
<evidence type="ECO:0000256" key="2">
    <source>
        <dbReference type="ARBA" id="ARBA00010559"/>
    </source>
</evidence>
<dbReference type="SUPFAM" id="SSF48371">
    <property type="entry name" value="ARM repeat"/>
    <property type="match status" value="2"/>
</dbReference>
<dbReference type="Pfam" id="PF23243">
    <property type="entry name" value="HEAT_HEATR1"/>
    <property type="match status" value="1"/>
</dbReference>
<sequence>MTSLATQLAGIAAQRVSRQDPNSALRHRDSYLFTARVAAEQDYATVHALALSGWEQLVSEDASLDSFAFADLLFGDDSVRMDREALPASDNDQLNKACETFLYIISPVLLSRSAAKCLEWLVRRFSVHEHCPLALLRVFLPYHTTPQFTRVVQLLPVNRVPALQFLQPVKKAQTPLPTSLLLRAMSTNDDVLRLVTQTKPPADTDLRYFPVTFWTAILVQFCWQDTRSNSRRKVDHRAQEILSILLPSILRLLARPLHQEAAIGALMVLCSIGTAFQLSPKAVQGIMETITGIVDTSSSLSATLARSLVACCFALCASPEQVQDPFKHANLLSDTALRSLLKLPEIAAQIDRAVREHDVNRFLSQLLAKLVQTLELEEARNLLDELMRMSMSPSLRQETCQALLCGSSAWDSRVEILAGLRQRTPSEFEKALEIVRHQDETLAWSMLRAILQYDVTGRSSKNSSDSPSNALWLGLHSGDQAERVMTLKELLNGVKSNTIRAQDPLVADAVRNAFASPSVPLFETMYDSSQALLQAMPGKEFLDAIAIRLTSDEVSLKEYKLHARFAIERLAPSSPSLDYGVWEKVVWPYLLRYKYAEYAVSRLVKSTGMLRDYAKSFGNSSTDPKVWTRHIVRVIVEKFRASTSKTTDANFLLNATRLPGAQGGALAWLVLNEVLKQDVMDESPLYFTIAKGFLRCIEQQESLSGKSVICEPDADMDKLCGLFVEKVSRRDFQCVCLCAVASLLSRLPVSGDARIFISVQQQATDEARLVWQAFRLLHMPNTADWAREQLLPVLFQRLGGNLLSLLAGIWCMECSLDDSPVPYSDVAQRTICTRYALQLFDRAAMQHIPLDVQTLLPSILVLLQDKNQVLRESGTQLVQGLARVHKAAHGTPTEIYGYDTIYGQASGPLQYLDYHTLQRYVTSLAENGSSYVNDVDGVASVHATILSGTKKEQVSFCNRVVCYLLSHAVAWQSIPAATCMLQAVHRVRASCKLPTITPLLEHAVDSQRQEPKAYLQLLFATYDARTLTDTTWGLYLRALRSNGNLQRTALDILSSSLLRSLSVERQESVIMTLAQTVADPGPDSKDAVSLALRTVPVPESVLVDVLQQLLTSLGITDEQQTKRIKAQEDEQIRKDAVVLITVLESMQSRQLQVQADLVASLFHVVRSAISMHATVLFNAEYMLQLAMQILCAMFEQSSSLPSDVAQAIRADTIVHAIKISTNTQSINHAILLLTRFARLDPELVLHNIMPLFTFVGLTVLRRDDRFTLSVVEQTLRSIIPAFVKHIRPQVEQAPDTRLALWLETRSLLRIFSDAASHIPRHRRAVFFSLLVDVLGNADFLAPVSMLLAERVAHRVGKAPQNAASFLELPLGLLRSEPGEVRVNALNQIWPEVQRLYMGQDAFLNPTPKRASSEEHYAPSKWALTLLCLILHALPTSPIPNMDQCAWFALCTQPTEAPGEQILTQIRSAAVRHLPDDAFLHVVLPLLHGKRSAAPLVGCIPPHIRTSEVQEMGLGVLEVRSVHQHADEIHDALLHVWQHHQNDALGAHALSVLQRSVERSTAVTSNTRLAALLPLLLSANDSVQVLPLLARLVSQIGVKSLAHLNALVLIAAEATKREPAEDVSAGLLLLTALFRALPQFMHSYVDQAVWVLSDPHVQSLQRSRAPTMRASHRHLQDVVVKQMPFATVLSAVQKAWGKSDAVHLLHVLDQAVRVMSRSSVASQYKPLYRFLLQAMALQQEAHVGDTVRPAAQSAIQVFLALVLKLSESQFRPLFLRTYDWAAVDLLEETDSVDTDASYARLVVFYTWLHTLLTRLRGVMVSYFHVVYSNALQTLEDCAKSPTSCTSPLWYAIVNSITLCAEVDEGNFWDTARATNLVQPLLQALPCISAEDSVAPDTIAKAMLVVAETVPDDSFLRHLNSTLMSYAQSRNITIRVHALNIASQIWAAHGANLLGFVPETVAQLAEFLEEIDPRASDAALQLRREIEAALGEPLDSYLE</sequence>
<dbReference type="GO" id="GO:0034455">
    <property type="term" value="C:t-UTP complex"/>
    <property type="evidence" value="ECO:0007669"/>
    <property type="project" value="TreeGrafter"/>
</dbReference>
<evidence type="ECO:0000256" key="3">
    <source>
        <dbReference type="ARBA" id="ARBA00015399"/>
    </source>
</evidence>
<evidence type="ECO:0000256" key="5">
    <source>
        <dbReference type="ARBA" id="ARBA00022552"/>
    </source>
</evidence>
<keyword evidence="4 8" id="KW-0690">Ribosome biogenesis</keyword>
<dbReference type="Pfam" id="PF12397">
    <property type="entry name" value="U3snoRNP10"/>
    <property type="match status" value="1"/>
</dbReference>
<evidence type="ECO:0000256" key="4">
    <source>
        <dbReference type="ARBA" id="ARBA00022517"/>
    </source>
</evidence>
<comment type="function">
    <text evidence="8">Involved in nucleolar processing of pre-18S ribosomal RNA.</text>
</comment>
<evidence type="ECO:0000259" key="9">
    <source>
        <dbReference type="SMART" id="SM01036"/>
    </source>
</evidence>
<dbReference type="GO" id="GO:0030515">
    <property type="term" value="F:snoRNA binding"/>
    <property type="evidence" value="ECO:0007669"/>
    <property type="project" value="TreeGrafter"/>
</dbReference>
<dbReference type="EMBL" id="CP118378">
    <property type="protein sequence ID" value="WFD44434.1"/>
    <property type="molecule type" value="Genomic_DNA"/>
</dbReference>
<feature type="domain" description="BP28 C-terminal" evidence="9">
    <location>
        <begin position="1716"/>
        <end position="1866"/>
    </location>
</feature>
<dbReference type="GO" id="GO:0032040">
    <property type="term" value="C:small-subunit processome"/>
    <property type="evidence" value="ECO:0007669"/>
    <property type="project" value="TreeGrafter"/>
</dbReference>
<keyword evidence="6 8" id="KW-0539">Nucleus</keyword>
<dbReference type="Proteomes" id="UP001214628">
    <property type="component" value="Chromosome 4"/>
</dbReference>
<comment type="subcellular location">
    <subcellularLocation>
        <location evidence="1 8">Nucleus</location>
        <location evidence="1 8">Nucleolus</location>
    </subcellularLocation>
</comment>
<dbReference type="Pfam" id="PF08146">
    <property type="entry name" value="BP28CT"/>
    <property type="match status" value="1"/>
</dbReference>
<gene>
    <name evidence="10" type="primary">UTP10</name>
    <name evidence="10" type="ORF">MPSI1_003102</name>
</gene>
<evidence type="ECO:0000256" key="7">
    <source>
        <dbReference type="ARBA" id="ARBA00023274"/>
    </source>
</evidence>
<evidence type="ECO:0000256" key="8">
    <source>
        <dbReference type="RuleBase" id="RU367065"/>
    </source>
</evidence>
<dbReference type="GO" id="GO:0045943">
    <property type="term" value="P:positive regulation of transcription by RNA polymerase I"/>
    <property type="evidence" value="ECO:0007669"/>
    <property type="project" value="TreeGrafter"/>
</dbReference>
<dbReference type="InterPro" id="IPR022125">
    <property type="entry name" value="U3snoRNP10_N"/>
</dbReference>
<name>A0AAF0FDC5_9BASI</name>
<keyword evidence="7 8" id="KW-0687">Ribonucleoprotein</keyword>
<evidence type="ECO:0000256" key="6">
    <source>
        <dbReference type="ARBA" id="ARBA00023242"/>
    </source>
</evidence>
<keyword evidence="5 8" id="KW-0698">rRNA processing</keyword>
<evidence type="ECO:0000313" key="11">
    <source>
        <dbReference type="Proteomes" id="UP001214628"/>
    </source>
</evidence>
<dbReference type="InterPro" id="IPR016024">
    <property type="entry name" value="ARM-type_fold"/>
</dbReference>
<keyword evidence="11" id="KW-1185">Reference proteome</keyword>
<comment type="similarity">
    <text evidence="2 8">Belongs to the HEATR1/UTP10 family.</text>
</comment>
<dbReference type="GO" id="GO:0030686">
    <property type="term" value="C:90S preribosome"/>
    <property type="evidence" value="ECO:0007669"/>
    <property type="project" value="TreeGrafter"/>
</dbReference>
<proteinExistence type="inferred from homology"/>
<protein>
    <recommendedName>
        <fullName evidence="3 8">U3 small nucleolar RNA-associated protein 10</fullName>
    </recommendedName>
</protein>
<dbReference type="PANTHER" id="PTHR13457:SF1">
    <property type="entry name" value="HEAT REPEAT-CONTAINING PROTEIN 1"/>
    <property type="match status" value="1"/>
</dbReference>
<accession>A0AAF0FDC5</accession>
<dbReference type="GO" id="GO:0000462">
    <property type="term" value="P:maturation of SSU-rRNA from tricistronic rRNA transcript (SSU-rRNA, 5.8S rRNA, LSU-rRNA)"/>
    <property type="evidence" value="ECO:0007669"/>
    <property type="project" value="TreeGrafter"/>
</dbReference>
<dbReference type="InterPro" id="IPR012954">
    <property type="entry name" value="BP28_C_dom"/>
</dbReference>
<dbReference type="PANTHER" id="PTHR13457">
    <property type="entry name" value="BAP28"/>
    <property type="match status" value="1"/>
</dbReference>
<dbReference type="SMART" id="SM01036">
    <property type="entry name" value="BP28CT"/>
    <property type="match status" value="1"/>
</dbReference>
<reference evidence="10" key="1">
    <citation type="submission" date="2023-02" db="EMBL/GenBank/DDBJ databases">
        <title>Mating type loci evolution in Malassezia.</title>
        <authorList>
            <person name="Coelho M.A."/>
        </authorList>
    </citation>
    <scope>NUCLEOTIDE SEQUENCE</scope>
    <source>
        <strain evidence="10">CBS 14136</strain>
    </source>
</reference>